<dbReference type="Pfam" id="PF12867">
    <property type="entry name" value="DinB_2"/>
    <property type="match status" value="1"/>
</dbReference>
<proteinExistence type="predicted"/>
<dbReference type="RefSeq" id="WP_188439237.1">
    <property type="nucleotide sequence ID" value="NZ_BMGK01000002.1"/>
</dbReference>
<dbReference type="InterPro" id="IPR034660">
    <property type="entry name" value="DinB/YfiT-like"/>
</dbReference>
<dbReference type="EMBL" id="BMGK01000002">
    <property type="protein sequence ID" value="GGD84271.1"/>
    <property type="molecule type" value="Genomic_DNA"/>
</dbReference>
<evidence type="ECO:0000259" key="1">
    <source>
        <dbReference type="Pfam" id="PF12867"/>
    </source>
</evidence>
<comment type="caution">
    <text evidence="2">The sequence shown here is derived from an EMBL/GenBank/DDBJ whole genome shotgun (WGS) entry which is preliminary data.</text>
</comment>
<reference evidence="2" key="2">
    <citation type="submission" date="2020-09" db="EMBL/GenBank/DDBJ databases">
        <authorList>
            <person name="Sun Q."/>
            <person name="Zhou Y."/>
        </authorList>
    </citation>
    <scope>NUCLEOTIDE SEQUENCE</scope>
    <source>
        <strain evidence="2">CGMCC 1.12924</strain>
    </source>
</reference>
<evidence type="ECO:0000313" key="3">
    <source>
        <dbReference type="Proteomes" id="UP000652231"/>
    </source>
</evidence>
<evidence type="ECO:0000313" key="2">
    <source>
        <dbReference type="EMBL" id="GGD84271.1"/>
    </source>
</evidence>
<dbReference type="AlphaFoldDB" id="A0A8J2V8J0"/>
<name>A0A8J2V8J0_9FLAO</name>
<feature type="domain" description="DinB-like" evidence="1">
    <location>
        <begin position="41"/>
        <end position="195"/>
    </location>
</feature>
<dbReference type="Gene3D" id="1.20.120.450">
    <property type="entry name" value="dinb family like domain"/>
    <property type="match status" value="1"/>
</dbReference>
<organism evidence="2 3">
    <name type="scientific">Planktosalinus lacus</name>
    <dbReference type="NCBI Taxonomy" id="1526573"/>
    <lineage>
        <taxon>Bacteria</taxon>
        <taxon>Pseudomonadati</taxon>
        <taxon>Bacteroidota</taxon>
        <taxon>Flavobacteriia</taxon>
        <taxon>Flavobacteriales</taxon>
        <taxon>Flavobacteriaceae</taxon>
        <taxon>Planktosalinus</taxon>
    </lineage>
</organism>
<keyword evidence="3" id="KW-1185">Reference proteome</keyword>
<dbReference type="InterPro" id="IPR024775">
    <property type="entry name" value="DinB-like"/>
</dbReference>
<protein>
    <recommendedName>
        <fullName evidence="1">DinB-like domain-containing protein</fullName>
    </recommendedName>
</protein>
<accession>A0A8J2V8J0</accession>
<reference evidence="2" key="1">
    <citation type="journal article" date="2014" name="Int. J. Syst. Evol. Microbiol.">
        <title>Complete genome sequence of Corynebacterium casei LMG S-19264T (=DSM 44701T), isolated from a smear-ripened cheese.</title>
        <authorList>
            <consortium name="US DOE Joint Genome Institute (JGI-PGF)"/>
            <person name="Walter F."/>
            <person name="Albersmeier A."/>
            <person name="Kalinowski J."/>
            <person name="Ruckert C."/>
        </authorList>
    </citation>
    <scope>NUCLEOTIDE SEQUENCE</scope>
    <source>
        <strain evidence="2">CGMCC 1.12924</strain>
    </source>
</reference>
<gene>
    <name evidence="2" type="ORF">GCM10011312_05360</name>
</gene>
<sequence>MNTLFTTAIAFLLIGFQSSNVYSQKTTAEENDQSFLLEYYQQNINQLRAKTTRLSEAQLAYQPSPESWSVSMCLEHIYLTEKSLAESVQALFEQPVNPQDRELLAASDEDIMNNLVDRSAKFKAPEVLHPTGEFKTAEQALEAIIDNRAKIFQLIDAHSVEEMRNRVADAPFGKMDGYQYILFIAAHAERHRLQIDEVIASEGFPAK</sequence>
<dbReference type="SUPFAM" id="SSF109854">
    <property type="entry name" value="DinB/YfiT-like putative metalloenzymes"/>
    <property type="match status" value="1"/>
</dbReference>
<dbReference type="Proteomes" id="UP000652231">
    <property type="component" value="Unassembled WGS sequence"/>
</dbReference>